<gene>
    <name evidence="1" type="ORF">C493_13198</name>
</gene>
<accession>L9X088</accession>
<dbReference type="eggNOG" id="arCOG02696">
    <property type="taxonomic scope" value="Archaea"/>
</dbReference>
<keyword evidence="2" id="KW-1185">Reference proteome</keyword>
<reference evidence="1 2" key="1">
    <citation type="journal article" date="2014" name="PLoS Genet.">
        <title>Phylogenetically driven sequencing of extremely halophilic archaea reveals strategies for static and dynamic osmo-response.</title>
        <authorList>
            <person name="Becker E.A."/>
            <person name="Seitzer P.M."/>
            <person name="Tritt A."/>
            <person name="Larsen D."/>
            <person name="Krusor M."/>
            <person name="Yao A.I."/>
            <person name="Wu D."/>
            <person name="Madern D."/>
            <person name="Eisen J.A."/>
            <person name="Darling A.E."/>
            <person name="Facciotti M.T."/>
        </authorList>
    </citation>
    <scope>NUCLEOTIDE SEQUENCE [LARGE SCALE GENOMIC DNA]</scope>
    <source>
        <strain evidence="1 2">JCM 12255</strain>
    </source>
</reference>
<dbReference type="AlphaFoldDB" id="L9X088"/>
<name>L9X088_9EURY</name>
<comment type="caution">
    <text evidence="1">The sequence shown here is derived from an EMBL/GenBank/DDBJ whole genome shotgun (WGS) entry which is preliminary data.</text>
</comment>
<evidence type="ECO:0000313" key="2">
    <source>
        <dbReference type="Proteomes" id="UP000011602"/>
    </source>
</evidence>
<protein>
    <submittedName>
        <fullName evidence="1">Uncharacterized protein</fullName>
    </submittedName>
</protein>
<dbReference type="Proteomes" id="UP000011602">
    <property type="component" value="Unassembled WGS sequence"/>
</dbReference>
<dbReference type="EMBL" id="AOHZ01000061">
    <property type="protein sequence ID" value="ELY54008.1"/>
    <property type="molecule type" value="Genomic_DNA"/>
</dbReference>
<proteinExistence type="predicted"/>
<sequence>MLIFGALVLVASSGAFDATSADRGVGIETASDEDALLGLEYDETHQLVSTNGEGSCTGFIIGSCAFEYEEDLIHLEDNTVERDLDIWLEDGTTSDTEIVDDISINDETATVEGSFQCPAGGYFLVPTPGDQAEASETATIAIAASNDDVTIELERDVTIQCQPD</sequence>
<organism evidence="1 2">
    <name type="scientific">Natronolimnohabitans innermongolicus JCM 12255</name>
    <dbReference type="NCBI Taxonomy" id="1227499"/>
    <lineage>
        <taxon>Archaea</taxon>
        <taxon>Methanobacteriati</taxon>
        <taxon>Methanobacteriota</taxon>
        <taxon>Stenosarchaea group</taxon>
        <taxon>Halobacteria</taxon>
        <taxon>Halobacteriales</taxon>
        <taxon>Natrialbaceae</taxon>
        <taxon>Natronolimnohabitans</taxon>
    </lineage>
</organism>
<evidence type="ECO:0000313" key="1">
    <source>
        <dbReference type="EMBL" id="ELY54008.1"/>
    </source>
</evidence>